<dbReference type="Proteomes" id="UP000008467">
    <property type="component" value="Chromosome"/>
</dbReference>
<dbReference type="EMBL" id="CP002582">
    <property type="protein sequence ID" value="ADZ82484.1"/>
    <property type="molecule type" value="Genomic_DNA"/>
</dbReference>
<reference evidence="1 2" key="1">
    <citation type="journal article" date="2011" name="J. Bacteriol.">
        <title>Complete genome sequence of the cellulose-degrading bacterium Cellulosilyticum lentocellum.</title>
        <authorList>
            <consortium name="US DOE Joint Genome Institute"/>
            <person name="Miller D.A."/>
            <person name="Suen G."/>
            <person name="Bruce D."/>
            <person name="Copeland A."/>
            <person name="Cheng J.F."/>
            <person name="Detter C."/>
            <person name="Goodwin L.A."/>
            <person name="Han C.S."/>
            <person name="Hauser L.J."/>
            <person name="Land M.L."/>
            <person name="Lapidus A."/>
            <person name="Lucas S."/>
            <person name="Meincke L."/>
            <person name="Pitluck S."/>
            <person name="Tapia R."/>
            <person name="Teshima H."/>
            <person name="Woyke T."/>
            <person name="Fox B.G."/>
            <person name="Angert E.R."/>
            <person name="Currie C.R."/>
        </authorList>
    </citation>
    <scope>NUCLEOTIDE SEQUENCE [LARGE SCALE GENOMIC DNA]</scope>
    <source>
        <strain evidence="2">ATCC 49066 / DSM 5427 / NCIMB 11756 / RHM5</strain>
    </source>
</reference>
<proteinExistence type="predicted"/>
<organism evidence="1 2">
    <name type="scientific">Cellulosilyticum lentocellum (strain ATCC 49066 / DSM 5427 / NCIMB 11756 / RHM5)</name>
    <name type="common">Clostridium lentocellum</name>
    <dbReference type="NCBI Taxonomy" id="642492"/>
    <lineage>
        <taxon>Bacteria</taxon>
        <taxon>Bacillati</taxon>
        <taxon>Bacillota</taxon>
        <taxon>Clostridia</taxon>
        <taxon>Lachnospirales</taxon>
        <taxon>Cellulosilyticaceae</taxon>
        <taxon>Cellulosilyticum</taxon>
    </lineage>
</organism>
<sequence length="60" mass="7101">MELLEYAMKQSTEEWIKERWVNGYQNTSLDEFKEAIGYRNNGIIEEKSINDILGDLAKQF</sequence>
<gene>
    <name evidence="1" type="ordered locus">Clole_0751</name>
</gene>
<keyword evidence="2" id="KW-1185">Reference proteome</keyword>
<dbReference type="KEGG" id="cle:Clole_0751"/>
<protein>
    <submittedName>
        <fullName evidence="1">Uncharacterized protein</fullName>
    </submittedName>
</protein>
<dbReference type="AlphaFoldDB" id="F2JPD6"/>
<dbReference type="HOGENOM" id="CLU_2932819_0_0_9"/>
<evidence type="ECO:0000313" key="1">
    <source>
        <dbReference type="EMBL" id="ADZ82484.1"/>
    </source>
</evidence>
<accession>F2JPD6</accession>
<evidence type="ECO:0000313" key="2">
    <source>
        <dbReference type="Proteomes" id="UP000008467"/>
    </source>
</evidence>
<dbReference type="STRING" id="642492.Clole_0751"/>
<name>F2JPD6_CELLD</name>